<evidence type="ECO:0000259" key="9">
    <source>
        <dbReference type="Pfam" id="PF23764"/>
    </source>
</evidence>
<keyword evidence="5" id="KW-0378">Hydrolase</keyword>
<evidence type="ECO:0000259" key="8">
    <source>
        <dbReference type="Pfam" id="PF23763"/>
    </source>
</evidence>
<dbReference type="SMART" id="SM00710">
    <property type="entry name" value="PbH1"/>
    <property type="match status" value="4"/>
</dbReference>
<feature type="domain" description="GLAA-B beta-barrel" evidence="8">
    <location>
        <begin position="147"/>
        <end position="227"/>
    </location>
</feature>
<evidence type="ECO:0000256" key="4">
    <source>
        <dbReference type="ARBA" id="ARBA00022737"/>
    </source>
</evidence>
<evidence type="ECO:0000256" key="6">
    <source>
        <dbReference type="ARBA" id="ARBA00023295"/>
    </source>
</evidence>
<keyword evidence="11" id="KW-1185">Reference proteome</keyword>
<proteinExistence type="predicted"/>
<dbReference type="OrthoDB" id="9807299at2"/>
<dbReference type="Pfam" id="PF23763">
    <property type="entry name" value="Beta-barrel_GLAA-B_I"/>
    <property type="match status" value="1"/>
</dbReference>
<dbReference type="AlphaFoldDB" id="A0A521ACF0"/>
<evidence type="ECO:0000256" key="7">
    <source>
        <dbReference type="SAM" id="SignalP"/>
    </source>
</evidence>
<dbReference type="Proteomes" id="UP000319040">
    <property type="component" value="Unassembled WGS sequence"/>
</dbReference>
<dbReference type="RefSeq" id="WP_142531453.1">
    <property type="nucleotide sequence ID" value="NZ_FXTB01000001.1"/>
</dbReference>
<evidence type="ECO:0000256" key="2">
    <source>
        <dbReference type="ARBA" id="ARBA00001271"/>
    </source>
</evidence>
<dbReference type="Pfam" id="PF23764">
    <property type="entry name" value="Beta-barrel_GLAA-B_II"/>
    <property type="match status" value="1"/>
</dbReference>
<sequence>MKQASIFILSLFLLVGFGCTPAETTISFNEFGVDPDSQENASTAAAKLIEHLQARKDTSLVTVIFPKGRYDFYEEGSFVREYYISNHDQDNPKKVGFALENLQNIVIDGQGSDLIFHGRMIPFALLNNSNVTLKNMHIDYEVPALRQLKITKVNKEADEVVAEIYPPGNYRIQDNKLVVEGESYEFTPFTSMAFRADKRLTYLRADVAFDPASASEKSPNTLSIKGWQQVNHTSPGERYVLRTYHRPTPGIFVSECLNTGFKDVTVHYAEGMGLLVQMSENITLDGFNVCLRGDDDERFFTTQADATHFSACKGIIISKNGLYEGMADDAINVHGTYLRVTKRIDDHTLQARYMHPQAWGFKWGEPGDQVQFVESEKMELVDQHLNTLQSIKAVDKPTEFGAKEFEITFADALPQQISEMGKYGIENLTWTPEVLFSNNTVRNNRARGTLFSTPKRVVCENNIFDHTHGTAILLCGDCNGWYETGPCKDVLIKNNQFINGLTAYYQFTNAAISIYPEIPNLEDQEQFFHSGIVIEDNTFEMFDQPILYAKSTNGLIFRNNTIKYNSEFEPFHWNKHPFFFEKVDNITISNNHFEKEMDWSKAVRTELSEPNSVVMENNTAE</sequence>
<dbReference type="InterPro" id="IPR056441">
    <property type="entry name" value="Beta-barrel_GLAA-B_II"/>
</dbReference>
<dbReference type="EMBL" id="FXTB01000001">
    <property type="protein sequence ID" value="SMO32451.1"/>
    <property type="molecule type" value="Genomic_DNA"/>
</dbReference>
<gene>
    <name evidence="10" type="ORF">SAMN06265379_10127</name>
</gene>
<dbReference type="InterPro" id="IPR057275">
    <property type="entry name" value="Beta-barrel_GLAA-B_I"/>
</dbReference>
<comment type="catalytic activity">
    <reaction evidence="1">
        <text>Hydrolysis of terminal, non-reducing alpha-D-galactose residues in alpha-D-galactosides, including galactose oligosaccharides, galactomannans and galactolipids.</text>
        <dbReference type="EC" id="3.2.1.22"/>
    </reaction>
</comment>
<protein>
    <submittedName>
        <fullName evidence="10">Right handed beta helix region</fullName>
    </submittedName>
</protein>
<evidence type="ECO:0000256" key="5">
    <source>
        <dbReference type="ARBA" id="ARBA00022801"/>
    </source>
</evidence>
<keyword evidence="4" id="KW-0677">Repeat</keyword>
<accession>A0A521ACF0</accession>
<feature type="signal peptide" evidence="7">
    <location>
        <begin position="1"/>
        <end position="22"/>
    </location>
</feature>
<evidence type="ECO:0000256" key="1">
    <source>
        <dbReference type="ARBA" id="ARBA00001255"/>
    </source>
</evidence>
<keyword evidence="6" id="KW-0326">Glycosidase</keyword>
<organism evidence="10 11">
    <name type="scientific">Saccharicrinis carchari</name>
    <dbReference type="NCBI Taxonomy" id="1168039"/>
    <lineage>
        <taxon>Bacteria</taxon>
        <taxon>Pseudomonadati</taxon>
        <taxon>Bacteroidota</taxon>
        <taxon>Bacteroidia</taxon>
        <taxon>Marinilabiliales</taxon>
        <taxon>Marinilabiliaceae</taxon>
        <taxon>Saccharicrinis</taxon>
    </lineage>
</organism>
<keyword evidence="3 7" id="KW-0732">Signal</keyword>
<reference evidence="10 11" key="1">
    <citation type="submission" date="2017-05" db="EMBL/GenBank/DDBJ databases">
        <authorList>
            <person name="Varghese N."/>
            <person name="Submissions S."/>
        </authorList>
    </citation>
    <scope>NUCLEOTIDE SEQUENCE [LARGE SCALE GENOMIC DNA]</scope>
    <source>
        <strain evidence="10 11">DSM 27040</strain>
    </source>
</reference>
<feature type="chain" id="PRO_5021839555" evidence="7">
    <location>
        <begin position="23"/>
        <end position="621"/>
    </location>
</feature>
<dbReference type="InterPro" id="IPR006626">
    <property type="entry name" value="PbH1"/>
</dbReference>
<feature type="domain" description="GLAA-B beta-barrel" evidence="9">
    <location>
        <begin position="348"/>
        <end position="418"/>
    </location>
</feature>
<dbReference type="InterPro" id="IPR012334">
    <property type="entry name" value="Pectin_lyas_fold"/>
</dbReference>
<dbReference type="SUPFAM" id="SSF51126">
    <property type="entry name" value="Pectin lyase-like"/>
    <property type="match status" value="1"/>
</dbReference>
<dbReference type="InterPro" id="IPR011050">
    <property type="entry name" value="Pectin_lyase_fold/virulence"/>
</dbReference>
<evidence type="ECO:0000313" key="10">
    <source>
        <dbReference type="EMBL" id="SMO32451.1"/>
    </source>
</evidence>
<dbReference type="PROSITE" id="PS51257">
    <property type="entry name" value="PROKAR_LIPOPROTEIN"/>
    <property type="match status" value="1"/>
</dbReference>
<evidence type="ECO:0000313" key="11">
    <source>
        <dbReference type="Proteomes" id="UP000319040"/>
    </source>
</evidence>
<evidence type="ECO:0000256" key="3">
    <source>
        <dbReference type="ARBA" id="ARBA00022729"/>
    </source>
</evidence>
<comment type="catalytic activity">
    <reaction evidence="2">
        <text>Hydrolysis of terminal, non-reducing branched (1-&gt;3)-alpha-D-galactosidic residues, producing free D-galactose.</text>
        <dbReference type="EC" id="3.2.1.n1"/>
    </reaction>
</comment>
<dbReference type="Gene3D" id="2.160.20.10">
    <property type="entry name" value="Single-stranded right-handed beta-helix, Pectin lyase-like"/>
    <property type="match status" value="2"/>
</dbReference>
<dbReference type="GO" id="GO:0004557">
    <property type="term" value="F:alpha-galactosidase activity"/>
    <property type="evidence" value="ECO:0007669"/>
    <property type="project" value="UniProtKB-EC"/>
</dbReference>
<name>A0A521ACF0_SACCC</name>